<keyword evidence="4" id="KW-1185">Reference proteome</keyword>
<keyword evidence="1" id="KW-0732">Signal</keyword>
<protein>
    <submittedName>
        <fullName evidence="3">Uncharacterized protein</fullName>
    </submittedName>
</protein>
<accession>A0A816ALF7</accession>
<evidence type="ECO:0000256" key="1">
    <source>
        <dbReference type="SAM" id="SignalP"/>
    </source>
</evidence>
<gene>
    <name evidence="2" type="ORF">EDS130_LOCUS2639</name>
    <name evidence="3" type="ORF">XAT740_LOCUS47467</name>
</gene>
<dbReference type="AlphaFoldDB" id="A0A816ALF7"/>
<feature type="signal peptide" evidence="1">
    <location>
        <begin position="1"/>
        <end position="19"/>
    </location>
</feature>
<sequence>MTSFIHACIFILCVNFCLGLQCTYPVHIQLSAYELTLPNIEARLNNLRRTGGAICEVHMEFDCTTRILSIEFKQSTEAVHLRSIENVYIHTMKSFISDKSTNQTTTKTIIDLLCYSNDRCDQKFILEYFSQIIRIHHSYWTSIIRPLLTTGNSKKDECMIGIENQTKLCPNKACSWYYSTDTKFNEGKCENIDDRMLPMLKFNIIVKLYERQANSNDNMKPAAIRAIFDHSSSIQFSCKFSNCNSQYNGKLIQQVLQQHDDFWKMYKVCSG</sequence>
<dbReference type="OrthoDB" id="10049276at2759"/>
<dbReference type="Proteomes" id="UP000663852">
    <property type="component" value="Unassembled WGS sequence"/>
</dbReference>
<reference evidence="3" key="1">
    <citation type="submission" date="2021-02" db="EMBL/GenBank/DDBJ databases">
        <authorList>
            <person name="Nowell W R."/>
        </authorList>
    </citation>
    <scope>NUCLEOTIDE SEQUENCE</scope>
</reference>
<dbReference type="Proteomes" id="UP000663828">
    <property type="component" value="Unassembled WGS sequence"/>
</dbReference>
<evidence type="ECO:0000313" key="4">
    <source>
        <dbReference type="Proteomes" id="UP000663828"/>
    </source>
</evidence>
<proteinExistence type="predicted"/>
<feature type="chain" id="PRO_5035688562" evidence="1">
    <location>
        <begin position="20"/>
        <end position="271"/>
    </location>
</feature>
<comment type="caution">
    <text evidence="3">The sequence shown here is derived from an EMBL/GenBank/DDBJ whole genome shotgun (WGS) entry which is preliminary data.</text>
</comment>
<evidence type="ECO:0000313" key="2">
    <source>
        <dbReference type="EMBL" id="CAF0757763.1"/>
    </source>
</evidence>
<dbReference type="EMBL" id="CAJNOR010006585">
    <property type="protein sequence ID" value="CAF1599070.1"/>
    <property type="molecule type" value="Genomic_DNA"/>
</dbReference>
<evidence type="ECO:0000313" key="3">
    <source>
        <dbReference type="EMBL" id="CAF1599070.1"/>
    </source>
</evidence>
<name>A0A816ALF7_ADIRI</name>
<organism evidence="3 4">
    <name type="scientific">Adineta ricciae</name>
    <name type="common">Rotifer</name>
    <dbReference type="NCBI Taxonomy" id="249248"/>
    <lineage>
        <taxon>Eukaryota</taxon>
        <taxon>Metazoa</taxon>
        <taxon>Spiralia</taxon>
        <taxon>Gnathifera</taxon>
        <taxon>Rotifera</taxon>
        <taxon>Eurotatoria</taxon>
        <taxon>Bdelloidea</taxon>
        <taxon>Adinetida</taxon>
        <taxon>Adinetidae</taxon>
        <taxon>Adineta</taxon>
    </lineage>
</organism>
<dbReference type="EMBL" id="CAJNOJ010000006">
    <property type="protein sequence ID" value="CAF0757763.1"/>
    <property type="molecule type" value="Genomic_DNA"/>
</dbReference>